<dbReference type="EMBL" id="JARQWQ010000131">
    <property type="protein sequence ID" value="KAK2549116.1"/>
    <property type="molecule type" value="Genomic_DNA"/>
</dbReference>
<evidence type="ECO:0000313" key="3">
    <source>
        <dbReference type="Proteomes" id="UP001249851"/>
    </source>
</evidence>
<protein>
    <submittedName>
        <fullName evidence="2">Retrovirus-related Pol polyprotein from transposon opus</fullName>
    </submittedName>
</protein>
<dbReference type="PANTHER" id="PTHR37984:SF8">
    <property type="entry name" value="CCHC-TYPE DOMAIN-CONTAINING PROTEIN"/>
    <property type="match status" value="1"/>
</dbReference>
<dbReference type="CDD" id="cd01647">
    <property type="entry name" value="RT_LTR"/>
    <property type="match status" value="1"/>
</dbReference>
<gene>
    <name evidence="2" type="ORF">P5673_030489</name>
</gene>
<organism evidence="2 3">
    <name type="scientific">Acropora cervicornis</name>
    <name type="common">Staghorn coral</name>
    <dbReference type="NCBI Taxonomy" id="6130"/>
    <lineage>
        <taxon>Eukaryota</taxon>
        <taxon>Metazoa</taxon>
        <taxon>Cnidaria</taxon>
        <taxon>Anthozoa</taxon>
        <taxon>Hexacorallia</taxon>
        <taxon>Scleractinia</taxon>
        <taxon>Astrocoeniina</taxon>
        <taxon>Acroporidae</taxon>
        <taxon>Acropora</taxon>
    </lineage>
</organism>
<dbReference type="InterPro" id="IPR000477">
    <property type="entry name" value="RT_dom"/>
</dbReference>
<comment type="caution">
    <text evidence="2">The sequence shown here is derived from an EMBL/GenBank/DDBJ whole genome shotgun (WGS) entry which is preliminary data.</text>
</comment>
<dbReference type="PROSITE" id="PS50878">
    <property type="entry name" value="RT_POL"/>
    <property type="match status" value="1"/>
</dbReference>
<sequence length="711" mass="79795">MSDEETDGAPVQNPAAHFSGNIMNFERPKFNARQENHQENRLEALKAFKKKCGYIFKGSLVNISEERKCILVQYWLGPEGQKIYDSLDWGEDEDVNNYELMLTKLEGAVSAECNDIVASKKFKERVQKPKETITSFVTDLMLLVKDCNYIDEDRQVRDQFVYGISDDDLKKKLLEKGNTLTRIQAVSVGKAHETTNQEVQECCLKPPIDSGSTCSILPVGVYKEISGDHDLQDLNTAVRPTLSLYDGKTKIQSLGTRKCFVFNPATGEEVIIQFRIVNEDLTPLIGLSDSEELKLIELLRENIATLDSGKPHVPSSALELHTPLTMANILGKYPDVFDNSVGKLEGELHLYTKQDVTPSKAAPTEIPLSVKNKFIAEIKDLQEQGIIKKVTEPTDWVSAPIIVNKPSAKNGLRLCIDSKPLNTALKRSEYPIPTVDQLLTTEISNAKVFTLADIKSAFWHVPLDEPSSLLTTFNTPAGRMKWNRMPFGISVTPEEFQRRIDESLEGLEGTKAIADDILIWGDALLERCQQKHIKLNVDKFQLRKTELSYMGVTLTDKGVKPDPRKQDSIQAMPAPTNKKDVRRLLGVVTYLSRVPEDLSTKSAPLRALLKNDVEFTWEVNEQQAFEDIKALIPSAPLLKYFNPDLPVEIQTDASSSGLGACLMQGGQPVQYASRALTETEKRYSQIEKEMLRVVFGLTRLHTYTYGRKVTV</sequence>
<dbReference type="Pfam" id="PF00078">
    <property type="entry name" value="RVT_1"/>
    <property type="match status" value="1"/>
</dbReference>
<evidence type="ECO:0000313" key="2">
    <source>
        <dbReference type="EMBL" id="KAK2549116.1"/>
    </source>
</evidence>
<dbReference type="AlphaFoldDB" id="A0AAD9PU30"/>
<dbReference type="PANTHER" id="PTHR37984">
    <property type="entry name" value="PROTEIN CBG26694"/>
    <property type="match status" value="1"/>
</dbReference>
<keyword evidence="3" id="KW-1185">Reference proteome</keyword>
<dbReference type="InterPro" id="IPR050951">
    <property type="entry name" value="Retrovirus_Pol_polyprotein"/>
</dbReference>
<proteinExistence type="predicted"/>
<dbReference type="Gene3D" id="3.30.70.270">
    <property type="match status" value="2"/>
</dbReference>
<evidence type="ECO:0000259" key="1">
    <source>
        <dbReference type="PROSITE" id="PS50878"/>
    </source>
</evidence>
<dbReference type="Pfam" id="PF17919">
    <property type="entry name" value="RT_RNaseH_2"/>
    <property type="match status" value="1"/>
</dbReference>
<accession>A0AAD9PU30</accession>
<reference evidence="2" key="2">
    <citation type="journal article" date="2023" name="Science">
        <title>Genomic signatures of disease resistance in endangered staghorn corals.</title>
        <authorList>
            <person name="Vollmer S.V."/>
            <person name="Selwyn J.D."/>
            <person name="Despard B.A."/>
            <person name="Roesel C.L."/>
        </authorList>
    </citation>
    <scope>NUCLEOTIDE SEQUENCE</scope>
    <source>
        <strain evidence="2">K2</strain>
    </source>
</reference>
<dbReference type="FunFam" id="3.30.70.270:FF:000063">
    <property type="entry name" value="Zinc knuckle domaincontaining protein"/>
    <property type="match status" value="1"/>
</dbReference>
<dbReference type="Proteomes" id="UP001249851">
    <property type="component" value="Unassembled WGS sequence"/>
</dbReference>
<dbReference type="InterPro" id="IPR043128">
    <property type="entry name" value="Rev_trsase/Diguanyl_cyclase"/>
</dbReference>
<dbReference type="SUPFAM" id="SSF56672">
    <property type="entry name" value="DNA/RNA polymerases"/>
    <property type="match status" value="1"/>
</dbReference>
<name>A0AAD9PU30_ACRCE</name>
<dbReference type="InterPro" id="IPR041577">
    <property type="entry name" value="RT_RNaseH_2"/>
</dbReference>
<dbReference type="InterPro" id="IPR043502">
    <property type="entry name" value="DNA/RNA_pol_sf"/>
</dbReference>
<reference evidence="2" key="1">
    <citation type="journal article" date="2023" name="G3 (Bethesda)">
        <title>Whole genome assembly and annotation of the endangered Caribbean coral Acropora cervicornis.</title>
        <authorList>
            <person name="Selwyn J.D."/>
            <person name="Vollmer S.V."/>
        </authorList>
    </citation>
    <scope>NUCLEOTIDE SEQUENCE</scope>
    <source>
        <strain evidence="2">K2</strain>
    </source>
</reference>
<dbReference type="Gene3D" id="3.10.10.10">
    <property type="entry name" value="HIV Type 1 Reverse Transcriptase, subunit A, domain 1"/>
    <property type="match status" value="1"/>
</dbReference>
<feature type="domain" description="Reverse transcriptase" evidence="1">
    <location>
        <begin position="384"/>
        <end position="589"/>
    </location>
</feature>